<protein>
    <recommendedName>
        <fullName evidence="12">Phosphoserine aminotransferase</fullName>
        <ecNumber evidence="12">2.6.1.52</ecNumber>
    </recommendedName>
    <alternativeName>
        <fullName evidence="12">Phosphohydroxythreonine aminotransferase</fullName>
        <shortName evidence="12">PSAT</shortName>
    </alternativeName>
</protein>
<feature type="binding site" evidence="12">
    <location>
        <position position="196"/>
    </location>
    <ligand>
        <name>pyridoxal 5'-phosphate</name>
        <dbReference type="ChEBI" id="CHEBI:597326"/>
    </ligand>
</feature>
<comment type="function">
    <text evidence="12">Catalyzes the reversible conversion of 3-phosphohydroxypyruvate to phosphoserine and of 3-hydroxy-2-oxo-4-phosphonooxybutanoate to phosphohydroxythreonine.</text>
</comment>
<dbReference type="GO" id="GO:0004648">
    <property type="term" value="F:O-phospho-L-serine:2-oxoglutarate aminotransferase activity"/>
    <property type="evidence" value="ECO:0007669"/>
    <property type="project" value="UniProtKB-UniRule"/>
</dbReference>
<dbReference type="UniPathway" id="UPA00135">
    <property type="reaction ID" value="UER00197"/>
</dbReference>
<dbReference type="NCBIfam" id="NF003764">
    <property type="entry name" value="PRK05355.1"/>
    <property type="match status" value="1"/>
</dbReference>
<feature type="binding site" evidence="12">
    <location>
        <position position="102"/>
    </location>
    <ligand>
        <name>pyridoxal 5'-phosphate</name>
        <dbReference type="ChEBI" id="CHEBI:597326"/>
    </ligand>
</feature>
<reference evidence="14 15" key="1">
    <citation type="submission" date="2019-07" db="EMBL/GenBank/DDBJ databases">
        <title>Buchnera limit thermal tolerance of host aphids.</title>
        <authorList>
            <person name="Zhang B."/>
            <person name="Moran N."/>
        </authorList>
    </citation>
    <scope>NUCLEOTIDE SEQUENCE [LARGE SCALE GENOMIC DNA]</scope>
    <source>
        <strain evidence="14 15">Ago-UT1</strain>
    </source>
</reference>
<evidence type="ECO:0000256" key="12">
    <source>
        <dbReference type="HAMAP-Rule" id="MF_00160"/>
    </source>
</evidence>
<evidence type="ECO:0000256" key="11">
    <source>
        <dbReference type="ARBA" id="ARBA00049007"/>
    </source>
</evidence>
<feature type="binding site" evidence="12">
    <location>
        <begin position="76"/>
        <end position="77"/>
    </location>
    <ligand>
        <name>pyridoxal 5'-phosphate</name>
        <dbReference type="ChEBI" id="CHEBI:597326"/>
    </ligand>
</feature>
<dbReference type="OrthoDB" id="9809412at2"/>
<keyword evidence="8 12" id="KW-0664">Pyridoxine biosynthesis</keyword>
<dbReference type="Gene3D" id="3.90.1150.10">
    <property type="entry name" value="Aspartate Aminotransferase, domain 1"/>
    <property type="match status" value="1"/>
</dbReference>
<dbReference type="PROSITE" id="PS00595">
    <property type="entry name" value="AA_TRANSFER_CLASS_5"/>
    <property type="match status" value="1"/>
</dbReference>
<comment type="cofactor">
    <cofactor evidence="12">
        <name>pyridoxal 5'-phosphate</name>
        <dbReference type="ChEBI" id="CHEBI:597326"/>
    </cofactor>
    <text evidence="12">Binds 1 pyridoxal phosphate per subunit.</text>
</comment>
<evidence type="ECO:0000256" key="8">
    <source>
        <dbReference type="ARBA" id="ARBA00023096"/>
    </source>
</evidence>
<keyword evidence="7 12" id="KW-0663">Pyridoxal phosphate</keyword>
<keyword evidence="6 12" id="KW-0808">Transferase</keyword>
<evidence type="ECO:0000256" key="3">
    <source>
        <dbReference type="ARBA" id="ARBA00006904"/>
    </source>
</evidence>
<dbReference type="FunFam" id="3.40.640.10:FF:000010">
    <property type="entry name" value="Phosphoserine aminotransferase"/>
    <property type="match status" value="1"/>
</dbReference>
<dbReference type="Pfam" id="PF00266">
    <property type="entry name" value="Aminotran_5"/>
    <property type="match status" value="1"/>
</dbReference>
<dbReference type="PANTHER" id="PTHR43247">
    <property type="entry name" value="PHOSPHOSERINE AMINOTRANSFERASE"/>
    <property type="match status" value="1"/>
</dbReference>
<proteinExistence type="inferred from homology"/>
<dbReference type="PIRSF" id="PIRSF000525">
    <property type="entry name" value="SerC"/>
    <property type="match status" value="1"/>
</dbReference>
<evidence type="ECO:0000256" key="9">
    <source>
        <dbReference type="ARBA" id="ARBA00023299"/>
    </source>
</evidence>
<dbReference type="NCBIfam" id="TIGR01364">
    <property type="entry name" value="serC_1"/>
    <property type="match status" value="1"/>
</dbReference>
<feature type="binding site" evidence="12">
    <location>
        <position position="173"/>
    </location>
    <ligand>
        <name>pyridoxal 5'-phosphate</name>
        <dbReference type="ChEBI" id="CHEBI:597326"/>
    </ligand>
</feature>
<dbReference type="InterPro" id="IPR022278">
    <property type="entry name" value="Pser_aminoTfrase"/>
</dbReference>
<organism evidence="14 15">
    <name type="scientific">Buchnera aphidicola</name>
    <name type="common">Aphis gossypii</name>
    <dbReference type="NCBI Taxonomy" id="98785"/>
    <lineage>
        <taxon>Bacteria</taxon>
        <taxon>Pseudomonadati</taxon>
        <taxon>Pseudomonadota</taxon>
        <taxon>Gammaproteobacteria</taxon>
        <taxon>Enterobacterales</taxon>
        <taxon>Erwiniaceae</taxon>
        <taxon>Buchnera</taxon>
    </lineage>
</organism>
<dbReference type="GO" id="GO:0008615">
    <property type="term" value="P:pyridoxine biosynthetic process"/>
    <property type="evidence" value="ECO:0007669"/>
    <property type="project" value="UniProtKB-UniRule"/>
</dbReference>
<evidence type="ECO:0000256" key="13">
    <source>
        <dbReference type="RuleBase" id="RU004505"/>
    </source>
</evidence>
<dbReference type="InterPro" id="IPR015422">
    <property type="entry name" value="PyrdxlP-dep_Trfase_small"/>
</dbReference>
<dbReference type="PANTHER" id="PTHR43247:SF1">
    <property type="entry name" value="PHOSPHOSERINE AMINOTRANSFERASE"/>
    <property type="match status" value="1"/>
</dbReference>
<evidence type="ECO:0000256" key="6">
    <source>
        <dbReference type="ARBA" id="ARBA00022679"/>
    </source>
</evidence>
<evidence type="ECO:0000256" key="10">
    <source>
        <dbReference type="ARBA" id="ARBA00047630"/>
    </source>
</evidence>
<dbReference type="Gene3D" id="3.40.640.10">
    <property type="entry name" value="Type I PLP-dependent aspartate aminotransferase-like (Major domain)"/>
    <property type="match status" value="1"/>
</dbReference>
<evidence type="ECO:0000256" key="1">
    <source>
        <dbReference type="ARBA" id="ARBA00004915"/>
    </source>
</evidence>
<dbReference type="GO" id="GO:0030170">
    <property type="term" value="F:pyridoxal phosphate binding"/>
    <property type="evidence" value="ECO:0007669"/>
    <property type="project" value="UniProtKB-UniRule"/>
</dbReference>
<comment type="subunit">
    <text evidence="12">Homodimer.</text>
</comment>
<comment type="subcellular location">
    <subcellularLocation>
        <location evidence="12">Cytoplasm</location>
    </subcellularLocation>
</comment>
<feature type="binding site" evidence="12">
    <location>
        <position position="42"/>
    </location>
    <ligand>
        <name>L-glutamate</name>
        <dbReference type="ChEBI" id="CHEBI:29985"/>
    </ligand>
</feature>
<dbReference type="AlphaFoldDB" id="A0A5J6ZA06"/>
<evidence type="ECO:0000313" key="14">
    <source>
        <dbReference type="EMBL" id="QFQ32140.1"/>
    </source>
</evidence>
<comment type="caution">
    <text evidence="12">Lacks conserved residue(s) required for the propagation of feature annotation.</text>
</comment>
<comment type="similarity">
    <text evidence="3 12">Belongs to the class-V pyridoxal-phosphate-dependent aminotransferase family. SerC subfamily.</text>
</comment>
<feature type="binding site" evidence="12">
    <location>
        <begin position="238"/>
        <end position="239"/>
    </location>
    <ligand>
        <name>pyridoxal 5'-phosphate</name>
        <dbReference type="ChEBI" id="CHEBI:597326"/>
    </ligand>
</feature>
<dbReference type="Proteomes" id="UP000326914">
    <property type="component" value="Chromosome"/>
</dbReference>
<comment type="catalytic activity">
    <reaction evidence="10 12">
        <text>4-(phosphooxy)-L-threonine + 2-oxoglutarate = (R)-3-hydroxy-2-oxo-4-phosphooxybutanoate + L-glutamate</text>
        <dbReference type="Rhea" id="RHEA:16573"/>
        <dbReference type="ChEBI" id="CHEBI:16810"/>
        <dbReference type="ChEBI" id="CHEBI:29985"/>
        <dbReference type="ChEBI" id="CHEBI:58452"/>
        <dbReference type="ChEBI" id="CHEBI:58538"/>
        <dbReference type="EC" id="2.6.1.52"/>
    </reaction>
</comment>
<comment type="pathway">
    <text evidence="2 12 13">Amino-acid biosynthesis; L-serine biosynthesis; L-serine from 3-phospho-D-glycerate: step 2/3.</text>
</comment>
<keyword evidence="4 12" id="KW-0032">Aminotransferase</keyword>
<dbReference type="RefSeq" id="WP_158346384.1">
    <property type="nucleotide sequence ID" value="NZ_CP042426.1"/>
</dbReference>
<dbReference type="SUPFAM" id="SSF53383">
    <property type="entry name" value="PLP-dependent transferases"/>
    <property type="match status" value="1"/>
</dbReference>
<dbReference type="HAMAP" id="MF_00160">
    <property type="entry name" value="SerC_aminotrans_5"/>
    <property type="match status" value="1"/>
</dbReference>
<dbReference type="InterPro" id="IPR000192">
    <property type="entry name" value="Aminotrans_V_dom"/>
</dbReference>
<gene>
    <name evidence="12 14" type="primary">serC</name>
    <name evidence="14" type="ORF">FQV32_01790</name>
</gene>
<dbReference type="InterPro" id="IPR020578">
    <property type="entry name" value="Aminotrans_V_PyrdxlP_BS"/>
</dbReference>
<dbReference type="UniPathway" id="UPA00244">
    <property type="reaction ID" value="UER00311"/>
</dbReference>
<comment type="catalytic activity">
    <reaction evidence="11 12 13">
        <text>O-phospho-L-serine + 2-oxoglutarate = 3-phosphooxypyruvate + L-glutamate</text>
        <dbReference type="Rhea" id="RHEA:14329"/>
        <dbReference type="ChEBI" id="CHEBI:16810"/>
        <dbReference type="ChEBI" id="CHEBI:18110"/>
        <dbReference type="ChEBI" id="CHEBI:29985"/>
        <dbReference type="ChEBI" id="CHEBI:57524"/>
        <dbReference type="EC" id="2.6.1.52"/>
    </reaction>
</comment>
<keyword evidence="9 12" id="KW-0718">Serine biosynthesis</keyword>
<sequence length="361" mass="41413">MNSIYNFSAGPAMIPKDVLCKAQKELKNWNNLRCSIMEISHRTQEFYQVVTEAEKDLRDLLNIPDNYRILFCQGGARGQFSAVPMNLIRNFSGADYINSGYWSNCAFVESKKYCNPKSISIKKTKNNKTYLLKPSEWNISDISAYIHYCPNETIDGLSVYEEPNFHNKIVIGDFSSFILSRSINIENYGLIYASSQKNIGPSGITIIIIRQDLIGYASKLCPSVFDYNTLYKYNSMFNTPPTFAWYLSGLIFKWLKKKGGIKKIAQLNKEKSDLLYEVIDNSKFYINNINKENRSEMNVVFHLLNSELDKIFLEESKKNGLYALKGHLIVGGIRASIYNAMPLKGVKKLAKFMLFFEKKYG</sequence>
<dbReference type="FunFam" id="3.90.1150.10:FF:000006">
    <property type="entry name" value="Phosphoserine aminotransferase"/>
    <property type="match status" value="1"/>
</dbReference>
<keyword evidence="5 12" id="KW-0028">Amino-acid biosynthesis</keyword>
<dbReference type="EMBL" id="CP042426">
    <property type="protein sequence ID" value="QFQ32140.1"/>
    <property type="molecule type" value="Genomic_DNA"/>
</dbReference>
<dbReference type="InterPro" id="IPR015424">
    <property type="entry name" value="PyrdxlP-dep_Trfase"/>
</dbReference>
<feature type="binding site" evidence="12">
    <location>
        <position position="153"/>
    </location>
    <ligand>
        <name>pyridoxal 5'-phosphate</name>
        <dbReference type="ChEBI" id="CHEBI:597326"/>
    </ligand>
</feature>
<keyword evidence="12" id="KW-0963">Cytoplasm</keyword>
<accession>A0A5J6ZA06</accession>
<evidence type="ECO:0000256" key="7">
    <source>
        <dbReference type="ARBA" id="ARBA00022898"/>
    </source>
</evidence>
<comment type="pathway">
    <text evidence="1 12">Cofactor biosynthesis; pyridoxine 5'-phosphate biosynthesis; pyridoxine 5'-phosphate from D-erythrose 4-phosphate: step 3/5.</text>
</comment>
<feature type="modified residue" description="N6-(pyridoxal phosphate)lysine" evidence="12">
    <location>
        <position position="197"/>
    </location>
</feature>
<dbReference type="GO" id="GO:0006564">
    <property type="term" value="P:L-serine biosynthetic process"/>
    <property type="evidence" value="ECO:0007669"/>
    <property type="project" value="UniProtKB-UniRule"/>
</dbReference>
<name>A0A5J6ZA06_9GAMM</name>
<evidence type="ECO:0000256" key="5">
    <source>
        <dbReference type="ARBA" id="ARBA00022605"/>
    </source>
</evidence>
<dbReference type="InterPro" id="IPR015421">
    <property type="entry name" value="PyrdxlP-dep_Trfase_major"/>
</dbReference>
<evidence type="ECO:0000256" key="2">
    <source>
        <dbReference type="ARBA" id="ARBA00005099"/>
    </source>
</evidence>
<dbReference type="EC" id="2.6.1.52" evidence="12"/>
<evidence type="ECO:0000256" key="4">
    <source>
        <dbReference type="ARBA" id="ARBA00022576"/>
    </source>
</evidence>
<evidence type="ECO:0000313" key="15">
    <source>
        <dbReference type="Proteomes" id="UP000326914"/>
    </source>
</evidence>
<dbReference type="GO" id="GO:0005737">
    <property type="term" value="C:cytoplasm"/>
    <property type="evidence" value="ECO:0007669"/>
    <property type="project" value="UniProtKB-SubCell"/>
</dbReference>